<gene>
    <name evidence="2" type="ORF">FGO68_gene8069</name>
</gene>
<feature type="compositionally biased region" description="Polar residues" evidence="1">
    <location>
        <begin position="520"/>
        <end position="553"/>
    </location>
</feature>
<proteinExistence type="predicted"/>
<feature type="compositionally biased region" description="Polar residues" evidence="1">
    <location>
        <begin position="585"/>
        <end position="620"/>
    </location>
</feature>
<dbReference type="Proteomes" id="UP000785679">
    <property type="component" value="Unassembled WGS sequence"/>
</dbReference>
<dbReference type="OrthoDB" id="10683776at2759"/>
<organism evidence="2 3">
    <name type="scientific">Halteria grandinella</name>
    <dbReference type="NCBI Taxonomy" id="5974"/>
    <lineage>
        <taxon>Eukaryota</taxon>
        <taxon>Sar</taxon>
        <taxon>Alveolata</taxon>
        <taxon>Ciliophora</taxon>
        <taxon>Intramacronucleata</taxon>
        <taxon>Spirotrichea</taxon>
        <taxon>Stichotrichia</taxon>
        <taxon>Sporadotrichida</taxon>
        <taxon>Halteriidae</taxon>
        <taxon>Halteria</taxon>
    </lineage>
</organism>
<protein>
    <submittedName>
        <fullName evidence="2">Uncharacterized protein</fullName>
    </submittedName>
</protein>
<feature type="compositionally biased region" description="Low complexity" evidence="1">
    <location>
        <begin position="220"/>
        <end position="229"/>
    </location>
</feature>
<evidence type="ECO:0000313" key="3">
    <source>
        <dbReference type="Proteomes" id="UP000785679"/>
    </source>
</evidence>
<evidence type="ECO:0000313" key="2">
    <source>
        <dbReference type="EMBL" id="TNV74501.1"/>
    </source>
</evidence>
<feature type="compositionally biased region" description="Low complexity" evidence="1">
    <location>
        <begin position="162"/>
        <end position="172"/>
    </location>
</feature>
<comment type="caution">
    <text evidence="2">The sequence shown here is derived from an EMBL/GenBank/DDBJ whole genome shotgun (WGS) entry which is preliminary data.</text>
</comment>
<dbReference type="EMBL" id="RRYP01016919">
    <property type="protein sequence ID" value="TNV74501.1"/>
    <property type="molecule type" value="Genomic_DNA"/>
</dbReference>
<feature type="compositionally biased region" description="Low complexity" evidence="1">
    <location>
        <begin position="463"/>
        <end position="475"/>
    </location>
</feature>
<feature type="region of interest" description="Disordered" evidence="1">
    <location>
        <begin position="583"/>
        <end position="627"/>
    </location>
</feature>
<reference evidence="2" key="1">
    <citation type="submission" date="2019-06" db="EMBL/GenBank/DDBJ databases">
        <authorList>
            <person name="Zheng W."/>
        </authorList>
    </citation>
    <scope>NUCLEOTIDE SEQUENCE</scope>
    <source>
        <strain evidence="2">QDHG01</strain>
    </source>
</reference>
<feature type="compositionally biased region" description="Polar residues" evidence="1">
    <location>
        <begin position="108"/>
        <end position="129"/>
    </location>
</feature>
<feature type="region of interest" description="Disordered" evidence="1">
    <location>
        <begin position="697"/>
        <end position="785"/>
    </location>
</feature>
<sequence>MQRIQLKNVAFIPGKAPTQQASPPLAGNVQQYHSAVAAPNLVNMNHQMPVDIHHHLSQNSSGTKTSPTPHQQQIITTGQKMIIPAHQIKIVKKDGTSPSPDSRGFFTLKQQSSPPQTGNGLANAYQTQVHGGPNLSIGQPQQQQFTIQKISNRIGGPQPSKHQFQQQQQQQTHLHHHYQTHQNQQQNSDDDATVISDSEDAKPSPVQKQPNEYQSHHSHSSNSGSVVSGQTGKSGNTNNHHHSHASSHASSNNFNRPKLGSNPNLSQQMLSSGESKQPSLMRGLANNNDRGIKIISQNKIRQSPSPPPNLVINSQVPPTVTNIQVQMKQQNTQQPQPQLAADLIKGMINQNRGPAGGAATAQKKLGGLSGILNGGNNVQMSNQQANLSGCLKIKNTAITQPSVAPTQQQSFVKDMKKHGIIKDIHDVGQMSQQIMGGGAPQGDHQIYKQMIQKIGNNNYDGKSGSSNAQQNQQHNSSIASKILHLRNYSPPPIFNASEPANIQMVKENGKQQPPVHASYINGQSPSEESQRQQTATDTSASGAETADQQQPKATGNGVFQFPFQRRARSLSIPKQEAAIQIKLKQPSNAPPTSMIGTENPSAPTNGVNPQLQTKSPSPTGEDSRRNRPIVAKINFVIAQKGALGAAYRGPLDENIFERNKEVDEWLIGSGESDATAGSKNEAAAAIILAKQVRNLSTGSKKQNELDRPVQPGRLASNNLSSDEEDDGCEEEDDEEDWMFQTFTGVKKGKGNNPNEKKGGAGKNNNVDLDGGLGSSYEENSNSSPFDMPTEIMSKQFSKLGPAPIVHHHTAFNYQNNHQPLLLPEGEVDDLNQYISQIDNLMQKMYDNQM</sequence>
<evidence type="ECO:0000256" key="1">
    <source>
        <dbReference type="SAM" id="MobiDB-lite"/>
    </source>
</evidence>
<name>A0A8J8NH69_HALGN</name>
<feature type="compositionally biased region" description="Polar residues" evidence="1">
    <location>
        <begin position="261"/>
        <end position="278"/>
    </location>
</feature>
<feature type="region of interest" description="Disordered" evidence="1">
    <location>
        <begin position="508"/>
        <end position="557"/>
    </location>
</feature>
<keyword evidence="3" id="KW-1185">Reference proteome</keyword>
<feature type="region of interest" description="Disordered" evidence="1">
    <location>
        <begin position="455"/>
        <end position="475"/>
    </location>
</feature>
<feature type="compositionally biased region" description="Acidic residues" evidence="1">
    <location>
        <begin position="721"/>
        <end position="737"/>
    </location>
</feature>
<accession>A0A8J8NH69</accession>
<feature type="region of interest" description="Disordered" evidence="1">
    <location>
        <begin position="92"/>
        <end position="285"/>
    </location>
</feature>
<dbReference type="AlphaFoldDB" id="A0A8J8NH69"/>